<protein>
    <submittedName>
        <fullName evidence="2">Uncharacterized protein</fullName>
    </submittedName>
</protein>
<evidence type="ECO:0000313" key="3">
    <source>
        <dbReference type="Proteomes" id="UP001612741"/>
    </source>
</evidence>
<proteinExistence type="predicted"/>
<sequence>MTLPARHDGGEDNARPRRAERLPLRWAVILIGGAAMGIGGGMLAGVAVGIATTIASIGLLHRILR</sequence>
<comment type="caution">
    <text evidence="2">The sequence shown here is derived from an EMBL/GenBank/DDBJ whole genome shotgun (WGS) entry which is preliminary data.</text>
</comment>
<dbReference type="Proteomes" id="UP001612741">
    <property type="component" value="Unassembled WGS sequence"/>
</dbReference>
<gene>
    <name evidence="2" type="ORF">ACIBG2_39385</name>
</gene>
<dbReference type="EMBL" id="JBITGY010000012">
    <property type="protein sequence ID" value="MFI6503501.1"/>
    <property type="molecule type" value="Genomic_DNA"/>
</dbReference>
<keyword evidence="3" id="KW-1185">Reference proteome</keyword>
<accession>A0ABW7Z656</accession>
<keyword evidence="1" id="KW-1133">Transmembrane helix</keyword>
<name>A0ABW7Z656_9ACTN</name>
<keyword evidence="1" id="KW-0812">Transmembrane</keyword>
<feature type="transmembrane region" description="Helical" evidence="1">
    <location>
        <begin position="26"/>
        <end position="59"/>
    </location>
</feature>
<evidence type="ECO:0000313" key="2">
    <source>
        <dbReference type="EMBL" id="MFI6503501.1"/>
    </source>
</evidence>
<dbReference type="RefSeq" id="WP_397089274.1">
    <property type="nucleotide sequence ID" value="NZ_JBITGY010000012.1"/>
</dbReference>
<organism evidence="2 3">
    <name type="scientific">Nonomuraea typhae</name>
    <dbReference type="NCBI Taxonomy" id="2603600"/>
    <lineage>
        <taxon>Bacteria</taxon>
        <taxon>Bacillati</taxon>
        <taxon>Actinomycetota</taxon>
        <taxon>Actinomycetes</taxon>
        <taxon>Streptosporangiales</taxon>
        <taxon>Streptosporangiaceae</taxon>
        <taxon>Nonomuraea</taxon>
    </lineage>
</organism>
<evidence type="ECO:0000256" key="1">
    <source>
        <dbReference type="SAM" id="Phobius"/>
    </source>
</evidence>
<keyword evidence="1" id="KW-0472">Membrane</keyword>
<reference evidence="2 3" key="1">
    <citation type="submission" date="2024-10" db="EMBL/GenBank/DDBJ databases">
        <title>The Natural Products Discovery Center: Release of the First 8490 Sequenced Strains for Exploring Actinobacteria Biosynthetic Diversity.</title>
        <authorList>
            <person name="Kalkreuter E."/>
            <person name="Kautsar S.A."/>
            <person name="Yang D."/>
            <person name="Bader C.D."/>
            <person name="Teijaro C.N."/>
            <person name="Fluegel L."/>
            <person name="Davis C.M."/>
            <person name="Simpson J.R."/>
            <person name="Lauterbach L."/>
            <person name="Steele A.D."/>
            <person name="Gui C."/>
            <person name="Meng S."/>
            <person name="Li G."/>
            <person name="Viehrig K."/>
            <person name="Ye F."/>
            <person name="Su P."/>
            <person name="Kiefer A.F."/>
            <person name="Nichols A."/>
            <person name="Cepeda A.J."/>
            <person name="Yan W."/>
            <person name="Fan B."/>
            <person name="Jiang Y."/>
            <person name="Adhikari A."/>
            <person name="Zheng C.-J."/>
            <person name="Schuster L."/>
            <person name="Cowan T.M."/>
            <person name="Smanski M.J."/>
            <person name="Chevrette M.G."/>
            <person name="De Carvalho L.P.S."/>
            <person name="Shen B."/>
        </authorList>
    </citation>
    <scope>NUCLEOTIDE SEQUENCE [LARGE SCALE GENOMIC DNA]</scope>
    <source>
        <strain evidence="2 3">NPDC050545</strain>
    </source>
</reference>